<feature type="compositionally biased region" description="Low complexity" evidence="1">
    <location>
        <begin position="13"/>
        <end position="59"/>
    </location>
</feature>
<feature type="compositionally biased region" description="Low complexity" evidence="1">
    <location>
        <begin position="136"/>
        <end position="154"/>
    </location>
</feature>
<reference evidence="2" key="1">
    <citation type="submission" date="2021-02" db="EMBL/GenBank/DDBJ databases">
        <authorList>
            <person name="Dougan E. K."/>
            <person name="Rhodes N."/>
            <person name="Thang M."/>
            <person name="Chan C."/>
        </authorList>
    </citation>
    <scope>NUCLEOTIDE SEQUENCE</scope>
</reference>
<proteinExistence type="predicted"/>
<dbReference type="EMBL" id="CAJNNW010001792">
    <property type="protein sequence ID" value="CAE8640905.1"/>
    <property type="molecule type" value="Genomic_DNA"/>
</dbReference>
<organism evidence="2 4">
    <name type="scientific">Polarella glacialis</name>
    <name type="common">Dinoflagellate</name>
    <dbReference type="NCBI Taxonomy" id="89957"/>
    <lineage>
        <taxon>Eukaryota</taxon>
        <taxon>Sar</taxon>
        <taxon>Alveolata</taxon>
        <taxon>Dinophyceae</taxon>
        <taxon>Suessiales</taxon>
        <taxon>Suessiaceae</taxon>
        <taxon>Polarella</taxon>
    </lineage>
</organism>
<feature type="region of interest" description="Disordered" evidence="1">
    <location>
        <begin position="136"/>
        <end position="184"/>
    </location>
</feature>
<sequence>MRPAKKAPHKNKFNNNNKSNLNSNNNKNNNNNNNNNNTNNTTNSNNSNNNSNNHNNSNNLRTNPSCKESRGPLLAKEALVQPKEPCSFLGKPICSLLPAKKATLMPRVHEFVQHPHGRPAKKACSLELKPQFYQSTTSTTKTNNNHNNGNNNNSRASGQFLRQQKHLDRPRSKRHAQKYGRILV</sequence>
<accession>A0A813DZQ3</accession>
<evidence type="ECO:0000313" key="3">
    <source>
        <dbReference type="EMBL" id="CAE8640905.1"/>
    </source>
</evidence>
<gene>
    <name evidence="2" type="ORF">PGLA1383_LOCUS12008</name>
    <name evidence="3" type="ORF">PGLA2088_LOCUS2244</name>
</gene>
<protein>
    <submittedName>
        <fullName evidence="2">Uncharacterized protein</fullName>
    </submittedName>
</protein>
<dbReference type="AlphaFoldDB" id="A0A813DZQ3"/>
<feature type="compositionally biased region" description="Basic residues" evidence="1">
    <location>
        <begin position="1"/>
        <end position="12"/>
    </location>
</feature>
<evidence type="ECO:0000313" key="4">
    <source>
        <dbReference type="Proteomes" id="UP000654075"/>
    </source>
</evidence>
<name>A0A813DZQ3_POLGL</name>
<dbReference type="EMBL" id="CAJNNV010006317">
    <property type="protein sequence ID" value="CAE8593413.1"/>
    <property type="molecule type" value="Genomic_DNA"/>
</dbReference>
<keyword evidence="4" id="KW-1185">Reference proteome</keyword>
<dbReference type="Proteomes" id="UP000654075">
    <property type="component" value="Unassembled WGS sequence"/>
</dbReference>
<evidence type="ECO:0000313" key="2">
    <source>
        <dbReference type="EMBL" id="CAE8593413.1"/>
    </source>
</evidence>
<comment type="caution">
    <text evidence="2">The sequence shown here is derived from an EMBL/GenBank/DDBJ whole genome shotgun (WGS) entry which is preliminary data.</text>
</comment>
<dbReference type="Proteomes" id="UP000626109">
    <property type="component" value="Unassembled WGS sequence"/>
</dbReference>
<feature type="region of interest" description="Disordered" evidence="1">
    <location>
        <begin position="1"/>
        <end position="69"/>
    </location>
</feature>
<evidence type="ECO:0000256" key="1">
    <source>
        <dbReference type="SAM" id="MobiDB-lite"/>
    </source>
</evidence>